<organism evidence="1 2">
    <name type="scientific">Paenibacillus sabuli</name>
    <dbReference type="NCBI Taxonomy" id="2772509"/>
    <lineage>
        <taxon>Bacteria</taxon>
        <taxon>Bacillati</taxon>
        <taxon>Bacillota</taxon>
        <taxon>Bacilli</taxon>
        <taxon>Bacillales</taxon>
        <taxon>Paenibacillaceae</taxon>
        <taxon>Paenibacillus</taxon>
    </lineage>
</organism>
<dbReference type="InterPro" id="IPR058532">
    <property type="entry name" value="YjbR/MT2646/Rv2570-like"/>
</dbReference>
<evidence type="ECO:0000313" key="1">
    <source>
        <dbReference type="EMBL" id="MBD2846080.1"/>
    </source>
</evidence>
<reference evidence="1" key="1">
    <citation type="submission" date="2020-09" db="EMBL/GenBank/DDBJ databases">
        <title>A novel bacterium of genus Paenibacillus, isolated from South China Sea.</title>
        <authorList>
            <person name="Huang H."/>
            <person name="Mo K."/>
            <person name="Hu Y."/>
        </authorList>
    </citation>
    <scope>NUCLEOTIDE SEQUENCE</scope>
    <source>
        <strain evidence="1">IB182496</strain>
    </source>
</reference>
<accession>A0A927BUQ0</accession>
<keyword evidence="2" id="KW-1185">Reference proteome</keyword>
<dbReference type="Proteomes" id="UP000621560">
    <property type="component" value="Unassembled WGS sequence"/>
</dbReference>
<gene>
    <name evidence="1" type="ORF">IDH44_12820</name>
</gene>
<dbReference type="AlphaFoldDB" id="A0A927BUQ0"/>
<dbReference type="EMBL" id="JACXIZ010000020">
    <property type="protein sequence ID" value="MBD2846080.1"/>
    <property type="molecule type" value="Genomic_DNA"/>
</dbReference>
<dbReference type="SUPFAM" id="SSF142906">
    <property type="entry name" value="YjbR-like"/>
    <property type="match status" value="1"/>
</dbReference>
<protein>
    <submittedName>
        <fullName evidence="1">MmcQ/YjbR family DNA-binding protein</fullName>
    </submittedName>
</protein>
<dbReference type="Pfam" id="PF04237">
    <property type="entry name" value="YjbR"/>
    <property type="match status" value="1"/>
</dbReference>
<dbReference type="InterPro" id="IPR038056">
    <property type="entry name" value="YjbR-like_sf"/>
</dbReference>
<name>A0A927BUQ0_9BACL</name>
<evidence type="ECO:0000313" key="2">
    <source>
        <dbReference type="Proteomes" id="UP000621560"/>
    </source>
</evidence>
<keyword evidence="1" id="KW-0238">DNA-binding</keyword>
<proteinExistence type="predicted"/>
<dbReference type="Gene3D" id="3.90.1150.30">
    <property type="match status" value="1"/>
</dbReference>
<comment type="caution">
    <text evidence="1">The sequence shown here is derived from an EMBL/GenBank/DDBJ whole genome shotgun (WGS) entry which is preliminary data.</text>
</comment>
<dbReference type="GO" id="GO:0003677">
    <property type="term" value="F:DNA binding"/>
    <property type="evidence" value="ECO:0007669"/>
    <property type="project" value="UniProtKB-KW"/>
</dbReference>
<sequence>MPTYFVHGKKSIAQYRNNHHGDGIVGLCCAAPPGVQQLLLETGEDTYYLPAYVGHLGWIGVRLDRSVTWEEVAGLIREAYMTRASIKLKAELEGQERTKT</sequence>